<evidence type="ECO:0000256" key="5">
    <source>
        <dbReference type="SAM" id="Phobius"/>
    </source>
</evidence>
<accession>A0A5B8EBE0</accession>
<keyword evidence="2 5" id="KW-0812">Transmembrane</keyword>
<evidence type="ECO:0000256" key="2">
    <source>
        <dbReference type="ARBA" id="ARBA00022692"/>
    </source>
</evidence>
<protein>
    <recommendedName>
        <fullName evidence="8">XRE family transcriptional regulator</fullName>
    </recommendedName>
</protein>
<feature type="transmembrane region" description="Helical" evidence="5">
    <location>
        <begin position="147"/>
        <end position="165"/>
    </location>
</feature>
<feature type="transmembrane region" description="Helical" evidence="5">
    <location>
        <begin position="95"/>
        <end position="115"/>
    </location>
</feature>
<evidence type="ECO:0000313" key="7">
    <source>
        <dbReference type="Proteomes" id="UP000312326"/>
    </source>
</evidence>
<name>A0A5B8EBE0_LACAM</name>
<keyword evidence="4 5" id="KW-0472">Membrane</keyword>
<dbReference type="InterPro" id="IPR004031">
    <property type="entry name" value="PMP22/EMP/MP20/Claudin"/>
</dbReference>
<feature type="transmembrane region" description="Helical" evidence="5">
    <location>
        <begin position="59"/>
        <end position="83"/>
    </location>
</feature>
<evidence type="ECO:0000256" key="3">
    <source>
        <dbReference type="ARBA" id="ARBA00022989"/>
    </source>
</evidence>
<sequence>MTALGVIILLIIVATGVAFFIVSNRYIKIYEKLEYENCTLDEETTKQVEAEKEQYASTYTAMTITATVLCIISAIPILCGAFFTQHLSGNQIDSLMTGSVAITLILIAIGVFFFVKTNTIDDGYDILLQVKDYTPQNKLGRKKMRKYATIYWLIMTAIYLGYSFSTENWEHSWIVWPISGITYSILEKIFSMKSDGVASD</sequence>
<dbReference type="Pfam" id="PF00822">
    <property type="entry name" value="PMP22_Claudin"/>
    <property type="match status" value="1"/>
</dbReference>
<dbReference type="EMBL" id="CP029754">
    <property type="protein sequence ID" value="QDD69685.1"/>
    <property type="molecule type" value="Genomic_DNA"/>
</dbReference>
<comment type="subcellular location">
    <subcellularLocation>
        <location evidence="1">Membrane</location>
        <topology evidence="1">Multi-pass membrane protein</topology>
    </subcellularLocation>
</comment>
<dbReference type="GO" id="GO:0016020">
    <property type="term" value="C:membrane"/>
    <property type="evidence" value="ECO:0007669"/>
    <property type="project" value="UniProtKB-SubCell"/>
</dbReference>
<evidence type="ECO:0008006" key="8">
    <source>
        <dbReference type="Google" id="ProtNLM"/>
    </source>
</evidence>
<organism evidence="6 7">
    <name type="scientific">Lactobacillus amylovorus</name>
    <dbReference type="NCBI Taxonomy" id="1604"/>
    <lineage>
        <taxon>Bacteria</taxon>
        <taxon>Bacillati</taxon>
        <taxon>Bacillota</taxon>
        <taxon>Bacilli</taxon>
        <taxon>Lactobacillales</taxon>
        <taxon>Lactobacillaceae</taxon>
        <taxon>Lactobacillus</taxon>
    </lineage>
</organism>
<proteinExistence type="predicted"/>
<dbReference type="RefSeq" id="WP_139962066.1">
    <property type="nucleotide sequence ID" value="NZ_CP029754.1"/>
</dbReference>
<gene>
    <name evidence="6" type="ORF">DM298_01230</name>
</gene>
<dbReference type="AlphaFoldDB" id="A0A5B8EBE0"/>
<feature type="transmembrane region" description="Helical" evidence="5">
    <location>
        <begin position="6"/>
        <end position="27"/>
    </location>
</feature>
<evidence type="ECO:0000256" key="1">
    <source>
        <dbReference type="ARBA" id="ARBA00004141"/>
    </source>
</evidence>
<dbReference type="Proteomes" id="UP000312326">
    <property type="component" value="Chromosome"/>
</dbReference>
<keyword evidence="3 5" id="KW-1133">Transmembrane helix</keyword>
<reference evidence="6 7" key="1">
    <citation type="submission" date="2018-06" db="EMBL/GenBank/DDBJ databases">
        <title>Complete genome sequnece of Lactobacillus amylovorus PMRA3.</title>
        <authorList>
            <person name="Nam Y.-D."/>
            <person name="Chung W.-H."/>
            <person name="Park Y.S."/>
            <person name="Kang J."/>
        </authorList>
    </citation>
    <scope>NUCLEOTIDE SEQUENCE [LARGE SCALE GENOMIC DNA]</scope>
    <source>
        <strain evidence="6 7">PMRA3</strain>
    </source>
</reference>
<evidence type="ECO:0000313" key="6">
    <source>
        <dbReference type="EMBL" id="QDD69685.1"/>
    </source>
</evidence>
<evidence type="ECO:0000256" key="4">
    <source>
        <dbReference type="ARBA" id="ARBA00023136"/>
    </source>
</evidence>